<reference evidence="4" key="2">
    <citation type="submission" date="2020-08" db="EMBL/GenBank/DDBJ databases">
        <authorList>
            <person name="Kikuchi T."/>
        </authorList>
    </citation>
    <scope>NUCLEOTIDE SEQUENCE</scope>
    <source>
        <strain evidence="3">Ka4C1</strain>
    </source>
</reference>
<dbReference type="Proteomes" id="UP000582659">
    <property type="component" value="Unassembled WGS sequence"/>
</dbReference>
<feature type="region of interest" description="Disordered" evidence="1">
    <location>
        <begin position="298"/>
        <end position="323"/>
    </location>
</feature>
<name>A0A1I7SDG8_BURXY</name>
<protein>
    <submittedName>
        <fullName evidence="3">(pine wood nematode) hypothetical protein</fullName>
    </submittedName>
</protein>
<feature type="compositionally biased region" description="Basic and acidic residues" evidence="1">
    <location>
        <begin position="299"/>
        <end position="311"/>
    </location>
</feature>
<evidence type="ECO:0000313" key="7">
    <source>
        <dbReference type="WBParaSite" id="BXY_1107300.1"/>
    </source>
</evidence>
<keyword evidence="2" id="KW-1133">Transmembrane helix</keyword>
<dbReference type="Proteomes" id="UP000095284">
    <property type="component" value="Unplaced"/>
</dbReference>
<keyword evidence="2" id="KW-0812">Transmembrane</keyword>
<keyword evidence="2" id="KW-0472">Membrane</keyword>
<evidence type="ECO:0000313" key="6">
    <source>
        <dbReference type="Proteomes" id="UP000659654"/>
    </source>
</evidence>
<evidence type="ECO:0000256" key="2">
    <source>
        <dbReference type="SAM" id="Phobius"/>
    </source>
</evidence>
<dbReference type="Proteomes" id="UP000659654">
    <property type="component" value="Unassembled WGS sequence"/>
</dbReference>
<evidence type="ECO:0000313" key="5">
    <source>
        <dbReference type="Proteomes" id="UP000095284"/>
    </source>
</evidence>
<dbReference type="WBParaSite" id="BXY_1107300.1">
    <property type="protein sequence ID" value="BXY_1107300.1"/>
    <property type="gene ID" value="BXY_1107300"/>
</dbReference>
<accession>A0A1I7SDG8</accession>
<feature type="region of interest" description="Disordered" evidence="1">
    <location>
        <begin position="256"/>
        <end position="281"/>
    </location>
</feature>
<evidence type="ECO:0000313" key="4">
    <source>
        <dbReference type="EMBL" id="CAG9131686.1"/>
    </source>
</evidence>
<dbReference type="OrthoDB" id="10677249at2759"/>
<proteinExistence type="predicted"/>
<dbReference type="AlphaFoldDB" id="A0A1I7SDG8"/>
<dbReference type="SMR" id="A0A1I7SDG8"/>
<keyword evidence="6" id="KW-1185">Reference proteome</keyword>
<feature type="transmembrane region" description="Helical" evidence="2">
    <location>
        <begin position="21"/>
        <end position="47"/>
    </location>
</feature>
<dbReference type="EMBL" id="CAJFDI010000006">
    <property type="protein sequence ID" value="CAD5235350.1"/>
    <property type="molecule type" value="Genomic_DNA"/>
</dbReference>
<dbReference type="EMBL" id="CAJFCV020000006">
    <property type="protein sequence ID" value="CAG9131686.1"/>
    <property type="molecule type" value="Genomic_DNA"/>
</dbReference>
<sequence>MDRISFRRRFQYLQYRYNRKTILVGVAVAVLVILVIIGLTLGLVFGLQRSSKKDDPPPATKQTKLLTVFPVGERDKTARKKRDANYIFTEDDQSEVETVLLKALERLNGSFADQQLIVELVPYSETVIKNELALLETLESVKNKIQSVYKKKFVIRNEPSQNTAVSFIQTNRSDTNSDDSRMLLFAPPAALYSTLDKLRDDRQAVGKQLKNVKQLVLVSTDKDPKMKEEYGLSDSDATVIEDAANNIDKIVEKIDPKRPFFPPATTPSEEIETTTSPPESAELVDDEVVRIKRYAKLPEATKHSNSEKEVLIEDYDSNSKLRR</sequence>
<evidence type="ECO:0000256" key="1">
    <source>
        <dbReference type="SAM" id="MobiDB-lite"/>
    </source>
</evidence>
<reference evidence="7" key="1">
    <citation type="submission" date="2016-11" db="UniProtKB">
        <authorList>
            <consortium name="WormBaseParasite"/>
        </authorList>
    </citation>
    <scope>IDENTIFICATION</scope>
</reference>
<gene>
    <name evidence="3" type="ORF">BXYJ_LOCUS15441</name>
</gene>
<organism evidence="5 7">
    <name type="scientific">Bursaphelenchus xylophilus</name>
    <name type="common">Pinewood nematode worm</name>
    <name type="synonym">Aphelenchoides xylophilus</name>
    <dbReference type="NCBI Taxonomy" id="6326"/>
    <lineage>
        <taxon>Eukaryota</taxon>
        <taxon>Metazoa</taxon>
        <taxon>Ecdysozoa</taxon>
        <taxon>Nematoda</taxon>
        <taxon>Chromadorea</taxon>
        <taxon>Rhabditida</taxon>
        <taxon>Tylenchina</taxon>
        <taxon>Tylenchomorpha</taxon>
        <taxon>Aphelenchoidea</taxon>
        <taxon>Aphelenchoididae</taxon>
        <taxon>Bursaphelenchus</taxon>
    </lineage>
</organism>
<evidence type="ECO:0000313" key="3">
    <source>
        <dbReference type="EMBL" id="CAD5235350.1"/>
    </source>
</evidence>